<sequence length="908" mass="102170">MGRLQHPVIKEYFHRGEKLKDNSNRYVHSCKLCGEVFRKGRSESLRKHLTKKCTMISPQQRVDAALRFADIDPQRPIQSRQRQPRQQAQMQELQQQQQQQQQQQYPQHQPQQQMQEQAHNGMSPLDLELLQSQQNWTRLEALAEVSRRMDRDDREFIEEDGQTQHHLDGPDPMPEMILSNPSSVGPPQPHGSGTLVHEQFTFSSPQSQAPHDHTQLQTQDKPVTADFGNSGKSEEPERGPVETPVSAIENPTLSVATAATARLNTGALLDPTLFESYDSNTDENLRQELARALGEASVDPTTPPPPTHTPTPIPQFLPSDAGGERQSSAPLNTPPAFSAPQAAAEVPSAASNPQTHVQQLDQAIPPSLPEFPRESPQLPWGQYTFGTNVTAPTISSDVSPMLGEPSRSVFRVDQNGTKGRHARSRFSEPRRKEVQNIRKIGACIRCRILRKTCSEGDPCETCRKVLSPRIWRSGCVRTKFTDKVDLFNARIHEHHRKAQVDICKTKWNTKYPIVVLEATHSDVGITLACEALLGTEVGEIYDPTLTRNYQSVFPKVVMIDPHDDLPDRMQQYVNEVMPELVGKERSAFSRITLEAALELANRGHRPERNLKLALELWTCVEIIERELEWKFSAQPSPTVRHALSGPITREAEDEVYKTLGLQLTAAAEQRAELTAKDLLKHMQRDLQDGRAVIDEHIFFAILVLLISVEKATWAFKIWEQISLQQAWPLTTQQPNYFIGQGDEIAELLRMLLNIRKAMPKVEVRESDGTLVVEDPESIYSSYFERINLKADDVIERRQDPPFTPINSRTLELHFCSVILLPEDLQPSPEQDQEQDQDQPLDETTAQDATLEAVAAPPASEHSAHHSPQPYTQAISSPAVTHQESPQVELATPQMTQAEAAAASYTFVI</sequence>
<evidence type="ECO:0000256" key="2">
    <source>
        <dbReference type="SAM" id="MobiDB-lite"/>
    </source>
</evidence>
<protein>
    <submittedName>
        <fullName evidence="3">Uncharacterized protein</fullName>
    </submittedName>
</protein>
<evidence type="ECO:0000256" key="1">
    <source>
        <dbReference type="ARBA" id="ARBA00023242"/>
    </source>
</evidence>
<proteinExistence type="predicted"/>
<accession>A0A2T3AJI1</accession>
<dbReference type="OrthoDB" id="5417895at2759"/>
<feature type="compositionally biased region" description="Low complexity" evidence="2">
    <location>
        <begin position="338"/>
        <end position="353"/>
    </location>
</feature>
<feature type="compositionally biased region" description="Polar residues" evidence="2">
    <location>
        <begin position="200"/>
        <end position="221"/>
    </location>
</feature>
<feature type="region of interest" description="Disordered" evidence="2">
    <location>
        <begin position="158"/>
        <end position="249"/>
    </location>
</feature>
<feature type="region of interest" description="Disordered" evidence="2">
    <location>
        <begin position="72"/>
        <end position="118"/>
    </location>
</feature>
<name>A0A2T3AJI1_9PEZI</name>
<evidence type="ECO:0000313" key="3">
    <source>
        <dbReference type="EMBL" id="PSS00718.1"/>
    </source>
</evidence>
<feature type="region of interest" description="Disordered" evidence="2">
    <location>
        <begin position="295"/>
        <end position="358"/>
    </location>
</feature>
<dbReference type="EMBL" id="KZ678382">
    <property type="protein sequence ID" value="PSS00718.1"/>
    <property type="molecule type" value="Genomic_DNA"/>
</dbReference>
<feature type="compositionally biased region" description="Pro residues" evidence="2">
    <location>
        <begin position="301"/>
        <end position="315"/>
    </location>
</feature>
<dbReference type="InterPro" id="IPR001138">
    <property type="entry name" value="Zn2Cys6_DnaBD"/>
</dbReference>
<dbReference type="CDD" id="cd00067">
    <property type="entry name" value="GAL4"/>
    <property type="match status" value="1"/>
</dbReference>
<reference evidence="3 4" key="1">
    <citation type="journal article" date="2018" name="Mycol. Prog.">
        <title>Coniella lustricola, a new species from submerged detritus.</title>
        <authorList>
            <person name="Raudabaugh D.B."/>
            <person name="Iturriaga T."/>
            <person name="Carver A."/>
            <person name="Mondo S."/>
            <person name="Pangilinan J."/>
            <person name="Lipzen A."/>
            <person name="He G."/>
            <person name="Amirebrahimi M."/>
            <person name="Grigoriev I.V."/>
            <person name="Miller A.N."/>
        </authorList>
    </citation>
    <scope>NUCLEOTIDE SEQUENCE [LARGE SCALE GENOMIC DNA]</scope>
    <source>
        <strain evidence="3 4">B22-T-1</strain>
    </source>
</reference>
<dbReference type="InParanoid" id="A0A2T3AJI1"/>
<dbReference type="STRING" id="2025994.A0A2T3AJI1"/>
<evidence type="ECO:0000313" key="4">
    <source>
        <dbReference type="Proteomes" id="UP000241462"/>
    </source>
</evidence>
<dbReference type="InterPro" id="IPR052973">
    <property type="entry name" value="Fungal_sec-metab_reg_TF"/>
</dbReference>
<gene>
    <name evidence="3" type="ORF">BD289DRAFT_479397</name>
</gene>
<dbReference type="GO" id="GO:0008270">
    <property type="term" value="F:zinc ion binding"/>
    <property type="evidence" value="ECO:0007669"/>
    <property type="project" value="InterPro"/>
</dbReference>
<keyword evidence="1" id="KW-0539">Nucleus</keyword>
<dbReference type="GO" id="GO:0000981">
    <property type="term" value="F:DNA-binding transcription factor activity, RNA polymerase II-specific"/>
    <property type="evidence" value="ECO:0007669"/>
    <property type="project" value="InterPro"/>
</dbReference>
<organism evidence="3 4">
    <name type="scientific">Coniella lustricola</name>
    <dbReference type="NCBI Taxonomy" id="2025994"/>
    <lineage>
        <taxon>Eukaryota</taxon>
        <taxon>Fungi</taxon>
        <taxon>Dikarya</taxon>
        <taxon>Ascomycota</taxon>
        <taxon>Pezizomycotina</taxon>
        <taxon>Sordariomycetes</taxon>
        <taxon>Sordariomycetidae</taxon>
        <taxon>Diaporthales</taxon>
        <taxon>Schizoparmaceae</taxon>
        <taxon>Coniella</taxon>
    </lineage>
</organism>
<dbReference type="PANTHER" id="PTHR35392:SF2">
    <property type="entry name" value="ZN(II)2CYS6 TRANSCRIPTION FACTOR (EUROFUNG)"/>
    <property type="match status" value="1"/>
</dbReference>
<dbReference type="AlphaFoldDB" id="A0A2T3AJI1"/>
<feature type="compositionally biased region" description="Low complexity" evidence="2">
    <location>
        <begin position="74"/>
        <end position="117"/>
    </location>
</feature>
<dbReference type="Proteomes" id="UP000241462">
    <property type="component" value="Unassembled WGS sequence"/>
</dbReference>
<dbReference type="PANTHER" id="PTHR35392">
    <property type="entry name" value="ZN(II)2CYS6 TRANSCRIPTION FACTOR (EUROFUNG)-RELATED-RELATED"/>
    <property type="match status" value="1"/>
</dbReference>
<keyword evidence="4" id="KW-1185">Reference proteome</keyword>